<protein>
    <recommendedName>
        <fullName evidence="1">F-box domain-containing protein</fullName>
    </recommendedName>
</protein>
<keyword evidence="3" id="KW-1185">Reference proteome</keyword>
<dbReference type="EMBL" id="JBAHYK010000262">
    <property type="protein sequence ID" value="KAL0575921.1"/>
    <property type="molecule type" value="Genomic_DNA"/>
</dbReference>
<evidence type="ECO:0000259" key="1">
    <source>
        <dbReference type="Pfam" id="PF00646"/>
    </source>
</evidence>
<feature type="domain" description="F-box" evidence="1">
    <location>
        <begin position="12"/>
        <end position="49"/>
    </location>
</feature>
<organism evidence="2 3">
    <name type="scientific">Marasmius crinis-equi</name>
    <dbReference type="NCBI Taxonomy" id="585013"/>
    <lineage>
        <taxon>Eukaryota</taxon>
        <taxon>Fungi</taxon>
        <taxon>Dikarya</taxon>
        <taxon>Basidiomycota</taxon>
        <taxon>Agaricomycotina</taxon>
        <taxon>Agaricomycetes</taxon>
        <taxon>Agaricomycetidae</taxon>
        <taxon>Agaricales</taxon>
        <taxon>Marasmiineae</taxon>
        <taxon>Marasmiaceae</taxon>
        <taxon>Marasmius</taxon>
    </lineage>
</organism>
<dbReference type="SUPFAM" id="SSF81383">
    <property type="entry name" value="F-box domain"/>
    <property type="match status" value="1"/>
</dbReference>
<evidence type="ECO:0000313" key="3">
    <source>
        <dbReference type="Proteomes" id="UP001465976"/>
    </source>
</evidence>
<dbReference type="InterPro" id="IPR036047">
    <property type="entry name" value="F-box-like_dom_sf"/>
</dbReference>
<dbReference type="InterPro" id="IPR032675">
    <property type="entry name" value="LRR_dom_sf"/>
</dbReference>
<dbReference type="InterPro" id="IPR001810">
    <property type="entry name" value="F-box_dom"/>
</dbReference>
<gene>
    <name evidence="2" type="ORF">V5O48_006051</name>
</gene>
<accession>A0ABR3FKS6</accession>
<name>A0ABR3FKS6_9AGAR</name>
<proteinExistence type="predicted"/>
<comment type="caution">
    <text evidence="2">The sequence shown here is derived from an EMBL/GenBank/DDBJ whole genome shotgun (WGS) entry which is preliminary data.</text>
</comment>
<dbReference type="Pfam" id="PF00646">
    <property type="entry name" value="F-box"/>
    <property type="match status" value="1"/>
</dbReference>
<dbReference type="Proteomes" id="UP001465976">
    <property type="component" value="Unassembled WGS sequence"/>
</dbReference>
<sequence>MSTSTRGDLRCRLPFELVDLVLKDCETATLYSCSLVCRSWLPICRSQLFESLEINNTPPQRCVQLVSVLELKHSTISGYIRNLTIHLSNRNRQMISQVPCSRRSDGGKIRLRCVDYIQMILLHLKSSIRSLKKLTIISHPNLLSDFYFSTVSSGIISLASDLTSSFGHIVQELVLQFVEENPLYIIPFICSFPRLEILSMRSGLSANLNPFLDTLLSNHSLPASLRTLKLGDGNDSVEQDGIHSLYRWLRAHCPSELRSLSVENVRLDEVTSPDMRPLLAQCKDLRSLHLGIDTSDIPGNEEPFYDLSAAESLERLAISTRGIELFEPDSTLLTLISQMIDTLASSRLRSITFNVPGGGFRVLDEKWDILDALLASKKFASIAVELVVPFCDLTRNDGTEAEDLPSARRLLTRCDEQARLTVIRAPFVFVMNTSRWIKEGGDEEECIPDWEVIDWVCEGSWRR</sequence>
<evidence type="ECO:0000313" key="2">
    <source>
        <dbReference type="EMBL" id="KAL0575921.1"/>
    </source>
</evidence>
<dbReference type="Gene3D" id="3.80.10.10">
    <property type="entry name" value="Ribonuclease Inhibitor"/>
    <property type="match status" value="1"/>
</dbReference>
<reference evidence="2 3" key="1">
    <citation type="submission" date="2024-02" db="EMBL/GenBank/DDBJ databases">
        <title>A draft genome for the cacao thread blight pathogen Marasmius crinis-equi.</title>
        <authorList>
            <person name="Cohen S.P."/>
            <person name="Baruah I.K."/>
            <person name="Amoako-Attah I."/>
            <person name="Bukari Y."/>
            <person name="Meinhardt L.W."/>
            <person name="Bailey B.A."/>
        </authorList>
    </citation>
    <scope>NUCLEOTIDE SEQUENCE [LARGE SCALE GENOMIC DNA]</scope>
    <source>
        <strain evidence="2 3">GH-76</strain>
    </source>
</reference>